<evidence type="ECO:0000256" key="1">
    <source>
        <dbReference type="SAM" id="Phobius"/>
    </source>
</evidence>
<dbReference type="GeneID" id="93577421"/>
<dbReference type="OrthoDB" id="1577640at2759"/>
<dbReference type="InterPro" id="IPR000845">
    <property type="entry name" value="Nucleoside_phosphorylase_d"/>
</dbReference>
<dbReference type="Pfam" id="PF01048">
    <property type="entry name" value="PNP_UDP_1"/>
    <property type="match status" value="2"/>
</dbReference>
<protein>
    <recommendedName>
        <fullName evidence="2">Nucleoside phosphorylase domain-containing protein</fullName>
    </recommendedName>
</protein>
<dbReference type="PANTHER" id="PTHR46082:SF11">
    <property type="entry name" value="AAA+ ATPASE DOMAIN-CONTAINING PROTEIN-RELATED"/>
    <property type="match status" value="1"/>
</dbReference>
<accession>A0A1L9UJB5</accession>
<feature type="transmembrane region" description="Helical" evidence="1">
    <location>
        <begin position="218"/>
        <end position="243"/>
    </location>
</feature>
<dbReference type="Proteomes" id="UP000184499">
    <property type="component" value="Unassembled WGS sequence"/>
</dbReference>
<keyword evidence="1" id="KW-1133">Transmembrane helix</keyword>
<dbReference type="PANTHER" id="PTHR46082">
    <property type="entry name" value="ATP/GTP-BINDING PROTEIN-RELATED"/>
    <property type="match status" value="1"/>
</dbReference>
<dbReference type="OMA" id="IHHQHIP"/>
<dbReference type="InterPro" id="IPR053137">
    <property type="entry name" value="NLR-like"/>
</dbReference>
<feature type="domain" description="Nucleoside phosphorylase" evidence="2">
    <location>
        <begin position="18"/>
        <end position="116"/>
    </location>
</feature>
<dbReference type="VEuPathDB" id="FungiDB:ASPBRDRAFT_43144"/>
<dbReference type="STRING" id="767769.A0A1L9UJB5"/>
<organism evidence="3 4">
    <name type="scientific">Aspergillus brasiliensis (strain CBS 101740 / IMI 381727 / IBT 21946)</name>
    <dbReference type="NCBI Taxonomy" id="767769"/>
    <lineage>
        <taxon>Eukaryota</taxon>
        <taxon>Fungi</taxon>
        <taxon>Dikarya</taxon>
        <taxon>Ascomycota</taxon>
        <taxon>Pezizomycotina</taxon>
        <taxon>Eurotiomycetes</taxon>
        <taxon>Eurotiomycetidae</taxon>
        <taxon>Eurotiales</taxon>
        <taxon>Aspergillaceae</taxon>
        <taxon>Aspergillus</taxon>
        <taxon>Aspergillus subgen. Circumdati</taxon>
    </lineage>
</organism>
<dbReference type="InterPro" id="IPR035994">
    <property type="entry name" value="Nucleoside_phosphorylase_sf"/>
</dbReference>
<keyword evidence="4" id="KW-1185">Reference proteome</keyword>
<dbReference type="EMBL" id="KV878684">
    <property type="protein sequence ID" value="OJJ71768.1"/>
    <property type="molecule type" value="Genomic_DNA"/>
</dbReference>
<gene>
    <name evidence="3" type="ORF">ASPBRDRAFT_43144</name>
</gene>
<reference evidence="4" key="1">
    <citation type="journal article" date="2017" name="Genome Biol.">
        <title>Comparative genomics reveals high biological diversity and specific adaptations in the industrially and medically important fungal genus Aspergillus.</title>
        <authorList>
            <person name="de Vries R.P."/>
            <person name="Riley R."/>
            <person name="Wiebenga A."/>
            <person name="Aguilar-Osorio G."/>
            <person name="Amillis S."/>
            <person name="Uchima C.A."/>
            <person name="Anderluh G."/>
            <person name="Asadollahi M."/>
            <person name="Askin M."/>
            <person name="Barry K."/>
            <person name="Battaglia E."/>
            <person name="Bayram O."/>
            <person name="Benocci T."/>
            <person name="Braus-Stromeyer S.A."/>
            <person name="Caldana C."/>
            <person name="Canovas D."/>
            <person name="Cerqueira G.C."/>
            <person name="Chen F."/>
            <person name="Chen W."/>
            <person name="Choi C."/>
            <person name="Clum A."/>
            <person name="Dos Santos R.A."/>
            <person name="Damasio A.R."/>
            <person name="Diallinas G."/>
            <person name="Emri T."/>
            <person name="Fekete E."/>
            <person name="Flipphi M."/>
            <person name="Freyberg S."/>
            <person name="Gallo A."/>
            <person name="Gournas C."/>
            <person name="Habgood R."/>
            <person name="Hainaut M."/>
            <person name="Harispe M.L."/>
            <person name="Henrissat B."/>
            <person name="Hilden K.S."/>
            <person name="Hope R."/>
            <person name="Hossain A."/>
            <person name="Karabika E."/>
            <person name="Karaffa L."/>
            <person name="Karanyi Z."/>
            <person name="Krasevec N."/>
            <person name="Kuo A."/>
            <person name="Kusch H."/>
            <person name="LaButti K."/>
            <person name="Lagendijk E.L."/>
            <person name="Lapidus A."/>
            <person name="Levasseur A."/>
            <person name="Lindquist E."/>
            <person name="Lipzen A."/>
            <person name="Logrieco A.F."/>
            <person name="MacCabe A."/>
            <person name="Maekelae M.R."/>
            <person name="Malavazi I."/>
            <person name="Melin P."/>
            <person name="Meyer V."/>
            <person name="Mielnichuk N."/>
            <person name="Miskei M."/>
            <person name="Molnar A.P."/>
            <person name="Mule G."/>
            <person name="Ngan C.Y."/>
            <person name="Orejas M."/>
            <person name="Orosz E."/>
            <person name="Ouedraogo J.P."/>
            <person name="Overkamp K.M."/>
            <person name="Park H.-S."/>
            <person name="Perrone G."/>
            <person name="Piumi F."/>
            <person name="Punt P.J."/>
            <person name="Ram A.F."/>
            <person name="Ramon A."/>
            <person name="Rauscher S."/>
            <person name="Record E."/>
            <person name="Riano-Pachon D.M."/>
            <person name="Robert V."/>
            <person name="Roehrig J."/>
            <person name="Ruller R."/>
            <person name="Salamov A."/>
            <person name="Salih N.S."/>
            <person name="Samson R.A."/>
            <person name="Sandor E."/>
            <person name="Sanguinetti M."/>
            <person name="Schuetze T."/>
            <person name="Sepcic K."/>
            <person name="Shelest E."/>
            <person name="Sherlock G."/>
            <person name="Sophianopoulou V."/>
            <person name="Squina F.M."/>
            <person name="Sun H."/>
            <person name="Susca A."/>
            <person name="Todd R.B."/>
            <person name="Tsang A."/>
            <person name="Unkles S.E."/>
            <person name="van de Wiele N."/>
            <person name="van Rossen-Uffink D."/>
            <person name="Oliveira J.V."/>
            <person name="Vesth T.C."/>
            <person name="Visser J."/>
            <person name="Yu J.-H."/>
            <person name="Zhou M."/>
            <person name="Andersen M.R."/>
            <person name="Archer D.B."/>
            <person name="Baker S.E."/>
            <person name="Benoit I."/>
            <person name="Brakhage A.A."/>
            <person name="Braus G.H."/>
            <person name="Fischer R."/>
            <person name="Frisvad J.C."/>
            <person name="Goldman G.H."/>
            <person name="Houbraken J."/>
            <person name="Oakley B."/>
            <person name="Pocsi I."/>
            <person name="Scazzocchio C."/>
            <person name="Seiboth B."/>
            <person name="vanKuyk P.A."/>
            <person name="Wortman J."/>
            <person name="Dyer P.S."/>
            <person name="Grigoriev I.V."/>
        </authorList>
    </citation>
    <scope>NUCLEOTIDE SEQUENCE [LARGE SCALE GENOMIC DNA]</scope>
    <source>
        <strain evidence="4">CBS 101740 / IMI 381727 / IBT 21946</strain>
    </source>
</reference>
<sequence>MSPTTTTRKNPPPLHTYKIAYITALPKEQTAVLATFDSIHHHQFPTPLTDKNTYTLGCISHHNIVLLCLPTMGTIAAASAVTSLLHTFPSIDFVILVGVGGGIPSNGVRLGDVVVSVPVSGGYGGVVAWDRGMLAEDGVVVVDQNKGGAGRRLKEGLGLGVRRVLDGLKHDGDSMVVRKGINGCLDDVEERFPRLVPRWTRCDGLKDPVLRRWRVCSYLWLVGWVVWKMIMASVVELLGLWGFEMVGSEFDGEMGKGKMNRARAREKKERNIRVHYGLIASGNFVVKDARARDALSNGFEDGILCVEMEAAGVMDQIPCIVVRGICDYADSGKNKDWQEYAAMVAAAYARVLLESLSPEDVDMVDDTGDIPGGSQELEESGTLVGLNLGIQL</sequence>
<dbReference type="SUPFAM" id="SSF53167">
    <property type="entry name" value="Purine and uridine phosphorylases"/>
    <property type="match status" value="1"/>
</dbReference>
<feature type="domain" description="Nucleoside phosphorylase" evidence="2">
    <location>
        <begin position="263"/>
        <end position="353"/>
    </location>
</feature>
<dbReference type="AlphaFoldDB" id="A0A1L9UJB5"/>
<name>A0A1L9UJB5_ASPBC</name>
<dbReference type="RefSeq" id="XP_067479016.1">
    <property type="nucleotide sequence ID" value="XM_067624933.1"/>
</dbReference>
<keyword evidence="1" id="KW-0812">Transmembrane</keyword>
<evidence type="ECO:0000313" key="3">
    <source>
        <dbReference type="EMBL" id="OJJ71768.1"/>
    </source>
</evidence>
<dbReference type="Gene3D" id="3.40.50.1580">
    <property type="entry name" value="Nucleoside phosphorylase domain"/>
    <property type="match status" value="1"/>
</dbReference>
<evidence type="ECO:0000259" key="2">
    <source>
        <dbReference type="Pfam" id="PF01048"/>
    </source>
</evidence>
<proteinExistence type="predicted"/>
<keyword evidence="1" id="KW-0472">Membrane</keyword>
<dbReference type="GO" id="GO:0009116">
    <property type="term" value="P:nucleoside metabolic process"/>
    <property type="evidence" value="ECO:0007669"/>
    <property type="project" value="InterPro"/>
</dbReference>
<dbReference type="GO" id="GO:0003824">
    <property type="term" value="F:catalytic activity"/>
    <property type="evidence" value="ECO:0007669"/>
    <property type="project" value="InterPro"/>
</dbReference>
<evidence type="ECO:0000313" key="4">
    <source>
        <dbReference type="Proteomes" id="UP000184499"/>
    </source>
</evidence>